<protein>
    <submittedName>
        <fullName evidence="18">TonB-dependent receptor domain-containing protein</fullName>
    </submittedName>
</protein>
<dbReference type="Gene3D" id="2.40.170.20">
    <property type="entry name" value="TonB-dependent receptor, beta-barrel domain"/>
    <property type="match status" value="1"/>
</dbReference>
<dbReference type="InterPro" id="IPR011662">
    <property type="entry name" value="Secretin/TonB_short_N"/>
</dbReference>
<comment type="similarity">
    <text evidence="2 13 14">Belongs to the TonB-dependent receptor family.</text>
</comment>
<dbReference type="Pfam" id="PF13505">
    <property type="entry name" value="OMP_b-brl"/>
    <property type="match status" value="1"/>
</dbReference>
<dbReference type="Gene3D" id="2.40.160.20">
    <property type="match status" value="1"/>
</dbReference>
<evidence type="ECO:0000256" key="12">
    <source>
        <dbReference type="ARBA" id="ARBA00023237"/>
    </source>
</evidence>
<keyword evidence="6 13" id="KW-0812">Transmembrane</keyword>
<organism evidence="18 19">
    <name type="scientific">Methylopila musalis</name>
    <dbReference type="NCBI Taxonomy" id="1134781"/>
    <lineage>
        <taxon>Bacteria</taxon>
        <taxon>Pseudomonadati</taxon>
        <taxon>Pseudomonadota</taxon>
        <taxon>Alphaproteobacteria</taxon>
        <taxon>Hyphomicrobiales</taxon>
        <taxon>Methylopilaceae</taxon>
        <taxon>Methylopila</taxon>
    </lineage>
</organism>
<dbReference type="InterPro" id="IPR036942">
    <property type="entry name" value="Beta-barrel_TonB_sf"/>
</dbReference>
<dbReference type="PROSITE" id="PS52016">
    <property type="entry name" value="TONB_DEPENDENT_REC_3"/>
    <property type="match status" value="1"/>
</dbReference>
<keyword evidence="11 18" id="KW-0675">Receptor</keyword>
<keyword evidence="19" id="KW-1185">Reference proteome</keyword>
<dbReference type="InterPro" id="IPR037066">
    <property type="entry name" value="Plug_dom_sf"/>
</dbReference>
<gene>
    <name evidence="18" type="ORF">ACFQ4O_01335</name>
</gene>
<evidence type="ECO:0000256" key="9">
    <source>
        <dbReference type="ARBA" id="ARBA00023077"/>
    </source>
</evidence>
<name>A0ABW3Z387_9HYPH</name>
<evidence type="ECO:0000256" key="10">
    <source>
        <dbReference type="ARBA" id="ARBA00023136"/>
    </source>
</evidence>
<feature type="region of interest" description="Disordered" evidence="15">
    <location>
        <begin position="278"/>
        <end position="324"/>
    </location>
</feature>
<dbReference type="InterPro" id="IPR027385">
    <property type="entry name" value="Beta-barrel_OMP"/>
</dbReference>
<dbReference type="Pfam" id="PF00593">
    <property type="entry name" value="TonB_dep_Rec_b-barrel"/>
    <property type="match status" value="1"/>
</dbReference>
<dbReference type="SMART" id="SM00965">
    <property type="entry name" value="STN"/>
    <property type="match status" value="1"/>
</dbReference>
<comment type="caution">
    <text evidence="18">The sequence shown here is derived from an EMBL/GenBank/DDBJ whole genome shotgun (WGS) entry which is preliminary data.</text>
</comment>
<evidence type="ECO:0000256" key="4">
    <source>
        <dbReference type="ARBA" id="ARBA00022452"/>
    </source>
</evidence>
<keyword evidence="9 14" id="KW-0798">TonB box</keyword>
<keyword evidence="4 13" id="KW-1134">Transmembrane beta strand</keyword>
<dbReference type="InterPro" id="IPR039426">
    <property type="entry name" value="TonB-dep_rcpt-like"/>
</dbReference>
<sequence length="1169" mass="125923">MSNGRGSVRLRNTLAGFMAGASVLTLSTAGLVQAQTSTAVAHLDIPAQSLSDALVVFSRQTQIEIFAPSALAAGKRSNAVSGAMTPAAALDRLLTGAGLSYSFTNANTVTITRPAAEASAPPPDDGSLLLDAITVTGTGGESSVYTPYETPGAASHISAERIERFRGSSPSDIFRGTPGVMSGDSRNSAGAIDVNVRGLQGMGRVRVTVDDAENAVTVYQGYQGQTNRTYIDPDFIAGIDIHKGADVASRGAAGTVAMRTLSANDIVKEGDTWGVRAKTGFGTNTSKPNDGATGGYAWPTSRLDSPVASSDGLDRPSVLKPSSGSASFVAAVKEENWDVLAGYAYRKQGNYHAGKKNANGAAVDPTAVAINNPDGTSYTEWRNAGYTNYRPGEEVLNTSLETQSFLIKGNMRFTDDHSLQYTYNNFRSEGGYMLPIFGATTRPEQNRYGSTTGTKLDTGTLRYRWNPADNDLIDLKVGGWMTYFQLLNDPRLVSSTWPETLGLSEKYRTGVNTLMWGADVANTSKLSFENSGGVDLTYGLSYIGQSVRLGRYAEYMSFSRPSQGERDEVAGFAKAAYTPVDWLTLNAGLRYSHYWSDGPHVYTTEPPRDAGGWSPSLGVTVEPVTGVQLYANYASTLRLPSLVETVGLFTIVEAGLKPERLRSLDLGVNLTRDGVFADSDRGMVKFGWFNWDVKDYISRATQEVEDGTALRIHNIHSAKFSGLEVSGRYEIGGFTADIAANYFTKVEYCVTAATCGNMSLYGDYATNHVPPEYMIDVTLSQKLFEDRLTVGGRGYHVGPRAAGHGDVTSQGYSSFITQVRWKPFTLFDAFAEYKINETYTAAIRVENLTDQFYIDPLGNIPQPGPGRTLYASLTGTFGGGQSLPALSSPFHGEDGTAAIDWSGAYAGFHGGFGQARTKGKTSVLDPTADDFGGRAGEIAASESADLDFGGGLLGLQAGYNWQFKNRVVLGFEAEWSRSWVDGRQDNRALDDQNVIDAGWLQSRTHHEIDWTASLRARLGYAFDNGLMLYGAAGVAVLKEKVARDQYRITGQGYANPGGTANTITWVDQDTATRVGFTAGFGGEYALNERWSLKTEYTFSRLRTKDYAFANAHAGAGEDYVTREVVGVTPVGSPQYSYTNNDGGYKTVNGRSASNSLDLHAFKVGLNYRF</sequence>
<evidence type="ECO:0000313" key="19">
    <source>
        <dbReference type="Proteomes" id="UP001597171"/>
    </source>
</evidence>
<comment type="subcellular location">
    <subcellularLocation>
        <location evidence="1 13">Cell outer membrane</location>
        <topology evidence="1 13">Multi-pass membrane protein</topology>
    </subcellularLocation>
</comment>
<evidence type="ECO:0000259" key="17">
    <source>
        <dbReference type="SMART" id="SM00965"/>
    </source>
</evidence>
<dbReference type="Gene3D" id="3.55.50.30">
    <property type="match status" value="1"/>
</dbReference>
<keyword evidence="5" id="KW-0410">Iron transport</keyword>
<evidence type="ECO:0000256" key="16">
    <source>
        <dbReference type="SAM" id="SignalP"/>
    </source>
</evidence>
<keyword evidence="10 13" id="KW-0472">Membrane</keyword>
<evidence type="ECO:0000256" key="11">
    <source>
        <dbReference type="ARBA" id="ARBA00023170"/>
    </source>
</evidence>
<evidence type="ECO:0000256" key="13">
    <source>
        <dbReference type="PROSITE-ProRule" id="PRU01360"/>
    </source>
</evidence>
<dbReference type="Gene3D" id="2.170.130.10">
    <property type="entry name" value="TonB-dependent receptor, plug domain"/>
    <property type="match status" value="1"/>
</dbReference>
<keyword evidence="5" id="KW-0406">Ion transport</keyword>
<reference evidence="19" key="1">
    <citation type="journal article" date="2019" name="Int. J. Syst. Evol. Microbiol.">
        <title>The Global Catalogue of Microorganisms (GCM) 10K type strain sequencing project: providing services to taxonomists for standard genome sequencing and annotation.</title>
        <authorList>
            <consortium name="The Broad Institute Genomics Platform"/>
            <consortium name="The Broad Institute Genome Sequencing Center for Infectious Disease"/>
            <person name="Wu L."/>
            <person name="Ma J."/>
        </authorList>
    </citation>
    <scope>NUCLEOTIDE SEQUENCE [LARGE SCALE GENOMIC DNA]</scope>
    <source>
        <strain evidence="19">CCUG 61696</strain>
    </source>
</reference>
<keyword evidence="7 16" id="KW-0732">Signal</keyword>
<evidence type="ECO:0000256" key="6">
    <source>
        <dbReference type="ARBA" id="ARBA00022692"/>
    </source>
</evidence>
<dbReference type="InterPro" id="IPR012910">
    <property type="entry name" value="Plug_dom"/>
</dbReference>
<keyword evidence="12 13" id="KW-0998">Cell outer membrane</keyword>
<evidence type="ECO:0000256" key="3">
    <source>
        <dbReference type="ARBA" id="ARBA00022448"/>
    </source>
</evidence>
<dbReference type="SUPFAM" id="SSF56925">
    <property type="entry name" value="OMPA-like"/>
    <property type="match status" value="1"/>
</dbReference>
<dbReference type="PANTHER" id="PTHR30069:SF41">
    <property type="entry name" value="HEME_HEMOPEXIN UTILIZATION PROTEIN C"/>
    <property type="match status" value="1"/>
</dbReference>
<feature type="domain" description="Secretin/TonB short N-terminal" evidence="17">
    <location>
        <begin position="63"/>
        <end position="114"/>
    </location>
</feature>
<evidence type="ECO:0000256" key="14">
    <source>
        <dbReference type="RuleBase" id="RU003357"/>
    </source>
</evidence>
<dbReference type="Proteomes" id="UP001597171">
    <property type="component" value="Unassembled WGS sequence"/>
</dbReference>
<evidence type="ECO:0000256" key="5">
    <source>
        <dbReference type="ARBA" id="ARBA00022496"/>
    </source>
</evidence>
<keyword evidence="3 13" id="KW-0813">Transport</keyword>
<dbReference type="InterPro" id="IPR000531">
    <property type="entry name" value="Beta-barrel_TonB"/>
</dbReference>
<dbReference type="RefSeq" id="WP_378773810.1">
    <property type="nucleotide sequence ID" value="NZ_JBHTMX010000003.1"/>
</dbReference>
<evidence type="ECO:0000256" key="7">
    <source>
        <dbReference type="ARBA" id="ARBA00022729"/>
    </source>
</evidence>
<evidence type="ECO:0000313" key="18">
    <source>
        <dbReference type="EMBL" id="MFD1330638.1"/>
    </source>
</evidence>
<evidence type="ECO:0000256" key="2">
    <source>
        <dbReference type="ARBA" id="ARBA00009810"/>
    </source>
</evidence>
<dbReference type="Pfam" id="PF07660">
    <property type="entry name" value="STN"/>
    <property type="match status" value="1"/>
</dbReference>
<evidence type="ECO:0000256" key="15">
    <source>
        <dbReference type="SAM" id="MobiDB-lite"/>
    </source>
</evidence>
<dbReference type="InterPro" id="IPR011250">
    <property type="entry name" value="OMP/PagP_B-barrel"/>
</dbReference>
<dbReference type="Pfam" id="PF07715">
    <property type="entry name" value="Plug"/>
    <property type="match status" value="1"/>
</dbReference>
<dbReference type="SUPFAM" id="SSF56935">
    <property type="entry name" value="Porins"/>
    <property type="match status" value="1"/>
</dbReference>
<dbReference type="EMBL" id="JBHTMX010000003">
    <property type="protein sequence ID" value="MFD1330638.1"/>
    <property type="molecule type" value="Genomic_DNA"/>
</dbReference>
<feature type="signal peptide" evidence="16">
    <location>
        <begin position="1"/>
        <end position="34"/>
    </location>
</feature>
<feature type="chain" id="PRO_5045811613" evidence="16">
    <location>
        <begin position="35"/>
        <end position="1169"/>
    </location>
</feature>
<dbReference type="PANTHER" id="PTHR30069">
    <property type="entry name" value="TONB-DEPENDENT OUTER MEMBRANE RECEPTOR"/>
    <property type="match status" value="1"/>
</dbReference>
<accession>A0ABW3Z387</accession>
<evidence type="ECO:0000256" key="1">
    <source>
        <dbReference type="ARBA" id="ARBA00004571"/>
    </source>
</evidence>
<keyword evidence="8" id="KW-0408">Iron</keyword>
<evidence type="ECO:0000256" key="8">
    <source>
        <dbReference type="ARBA" id="ARBA00023004"/>
    </source>
</evidence>
<proteinExistence type="inferred from homology"/>